<dbReference type="AlphaFoldDB" id="A0AAW1YL22"/>
<organism evidence="2 3">
    <name type="scientific">Rubus argutus</name>
    <name type="common">Southern blackberry</name>
    <dbReference type="NCBI Taxonomy" id="59490"/>
    <lineage>
        <taxon>Eukaryota</taxon>
        <taxon>Viridiplantae</taxon>
        <taxon>Streptophyta</taxon>
        <taxon>Embryophyta</taxon>
        <taxon>Tracheophyta</taxon>
        <taxon>Spermatophyta</taxon>
        <taxon>Magnoliopsida</taxon>
        <taxon>eudicotyledons</taxon>
        <taxon>Gunneridae</taxon>
        <taxon>Pentapetalae</taxon>
        <taxon>rosids</taxon>
        <taxon>fabids</taxon>
        <taxon>Rosales</taxon>
        <taxon>Rosaceae</taxon>
        <taxon>Rosoideae</taxon>
        <taxon>Rosoideae incertae sedis</taxon>
        <taxon>Rubus</taxon>
    </lineage>
</organism>
<feature type="region of interest" description="Disordered" evidence="1">
    <location>
        <begin position="225"/>
        <end position="247"/>
    </location>
</feature>
<protein>
    <submittedName>
        <fullName evidence="2">Uncharacterized protein</fullName>
    </submittedName>
</protein>
<name>A0AAW1YL22_RUBAR</name>
<gene>
    <name evidence="2" type="ORF">M0R45_004833</name>
</gene>
<comment type="caution">
    <text evidence="2">The sequence shown here is derived from an EMBL/GenBank/DDBJ whole genome shotgun (WGS) entry which is preliminary data.</text>
</comment>
<keyword evidence="3" id="KW-1185">Reference proteome</keyword>
<accession>A0AAW1YL22</accession>
<dbReference type="Proteomes" id="UP001457282">
    <property type="component" value="Unassembled WGS sequence"/>
</dbReference>
<evidence type="ECO:0000313" key="2">
    <source>
        <dbReference type="EMBL" id="KAK9949301.1"/>
    </source>
</evidence>
<proteinExistence type="predicted"/>
<evidence type="ECO:0000313" key="3">
    <source>
        <dbReference type="Proteomes" id="UP001457282"/>
    </source>
</evidence>
<evidence type="ECO:0000256" key="1">
    <source>
        <dbReference type="SAM" id="MobiDB-lite"/>
    </source>
</evidence>
<dbReference type="EMBL" id="JBEDUW010000001">
    <property type="protein sequence ID" value="KAK9949301.1"/>
    <property type="molecule type" value="Genomic_DNA"/>
</dbReference>
<reference evidence="2 3" key="1">
    <citation type="journal article" date="2023" name="G3 (Bethesda)">
        <title>A chromosome-length genome assembly and annotation of blackberry (Rubus argutus, cv. 'Hillquist').</title>
        <authorList>
            <person name="Bruna T."/>
            <person name="Aryal R."/>
            <person name="Dudchenko O."/>
            <person name="Sargent D.J."/>
            <person name="Mead D."/>
            <person name="Buti M."/>
            <person name="Cavallini A."/>
            <person name="Hytonen T."/>
            <person name="Andres J."/>
            <person name="Pham M."/>
            <person name="Weisz D."/>
            <person name="Mascagni F."/>
            <person name="Usai G."/>
            <person name="Natali L."/>
            <person name="Bassil N."/>
            <person name="Fernandez G.E."/>
            <person name="Lomsadze A."/>
            <person name="Armour M."/>
            <person name="Olukolu B."/>
            <person name="Poorten T."/>
            <person name="Britton C."/>
            <person name="Davik J."/>
            <person name="Ashrafi H."/>
            <person name="Aiden E.L."/>
            <person name="Borodovsky M."/>
            <person name="Worthington M."/>
        </authorList>
    </citation>
    <scope>NUCLEOTIDE SEQUENCE [LARGE SCALE GENOMIC DNA]</scope>
    <source>
        <strain evidence="2">PI 553951</strain>
    </source>
</reference>
<sequence length="247" mass="28746">MSHANTSSFPTAIPLSQAAPDSSGIVIETPAVADEKEFRMKTFTELFDKLPHFSRVVFFQELARKFFQSELVCWFRHLHSNDQQELIKNMLDDGKYSRGGDVGGCIPPLKYVGYNNIMLGMLLKFRKPLWKALKHSSAFRLRIFKELVPTFPWYWEGFSRLWELPAQGAHDQSELLFENSECDILQNLPDESEEDFRVRRFTEKFTKLNIPSQHYVLSQLFDSSSHTPPQVEEQDKRKAGKTFSFLR</sequence>